<dbReference type="GO" id="GO:1990002">
    <property type="term" value="F:methylglyoxal reductase (NADPH) (acetol producing) activity"/>
    <property type="evidence" value="ECO:0007669"/>
    <property type="project" value="TreeGrafter"/>
</dbReference>
<proteinExistence type="inferred from homology"/>
<dbReference type="AlphaFoldDB" id="A0A158D8A7"/>
<dbReference type="Proteomes" id="UP000054624">
    <property type="component" value="Unassembled WGS sequence"/>
</dbReference>
<evidence type="ECO:0000256" key="5">
    <source>
        <dbReference type="PIRSR" id="PIRSR000097-2"/>
    </source>
</evidence>
<keyword evidence="3" id="KW-0560">Oxidoreductase</keyword>
<reference evidence="9" key="1">
    <citation type="submission" date="2016-01" db="EMBL/GenBank/DDBJ databases">
        <authorList>
            <person name="Peeters Charlotte."/>
        </authorList>
    </citation>
    <scope>NUCLEOTIDE SEQUENCE [LARGE SCALE GENOMIC DNA]</scope>
</reference>
<gene>
    <name evidence="8" type="ORF">AWB76_06505</name>
</gene>
<evidence type="ECO:0000259" key="7">
    <source>
        <dbReference type="Pfam" id="PF00248"/>
    </source>
</evidence>
<sequence>MNVLFQRTHQRSFGTWPLQGRQLHDALAAAIETGYRAIDTAQLYDNELGVGSALRAIGVPRDELCITTKIAPANDSGERFMPTLRESLDKLKVEQVDVLLLHWPPADGDVAPSVRRLEEAQRAGLARHIGVSNFTAAMMRAARAATALPLVTNQVEFHPLLDQRVLLRAAAETGIPLSSYCSVARGEVFNYPLFGEMGAQYGKSAAQIVLRWILQKGVPINTMSTQRKNIEANFDVMDFTLSSIDMERIDALNATNYRIVNRDRVPHAPDFD</sequence>
<name>A0A158D8A7_9BURK</name>
<dbReference type="InterPro" id="IPR018170">
    <property type="entry name" value="Aldo/ket_reductase_CS"/>
</dbReference>
<feature type="domain" description="NADP-dependent oxidoreductase" evidence="7">
    <location>
        <begin position="13"/>
        <end position="253"/>
    </location>
</feature>
<feature type="site" description="Lowers pKa of active site Tyr" evidence="6">
    <location>
        <position position="69"/>
    </location>
</feature>
<accession>A0A158D8A7</accession>
<dbReference type="PIRSF" id="PIRSF000097">
    <property type="entry name" value="AKR"/>
    <property type="match status" value="1"/>
</dbReference>
<keyword evidence="9" id="KW-1185">Reference proteome</keyword>
<dbReference type="PROSITE" id="PS00062">
    <property type="entry name" value="ALDOKETO_REDUCTASE_2"/>
    <property type="match status" value="1"/>
</dbReference>
<dbReference type="PANTHER" id="PTHR43827:SF3">
    <property type="entry name" value="NADP-DEPENDENT OXIDOREDUCTASE DOMAIN-CONTAINING PROTEIN"/>
    <property type="match status" value="1"/>
</dbReference>
<evidence type="ECO:0000256" key="2">
    <source>
        <dbReference type="ARBA" id="ARBA00022857"/>
    </source>
</evidence>
<dbReference type="InterPro" id="IPR023210">
    <property type="entry name" value="NADP_OxRdtase_dom"/>
</dbReference>
<dbReference type="InterPro" id="IPR036812">
    <property type="entry name" value="NAD(P)_OxRdtase_dom_sf"/>
</dbReference>
<dbReference type="EMBL" id="FCOI02000034">
    <property type="protein sequence ID" value="SAK90017.1"/>
    <property type="molecule type" value="Genomic_DNA"/>
</dbReference>
<dbReference type="Pfam" id="PF00248">
    <property type="entry name" value="Aldo_ket_red"/>
    <property type="match status" value="1"/>
</dbReference>
<comment type="similarity">
    <text evidence="1">Belongs to the aldo/keto reductase family.</text>
</comment>
<dbReference type="STRING" id="1777137.AWB76_06505"/>
<dbReference type="InterPro" id="IPR020471">
    <property type="entry name" value="AKR"/>
</dbReference>
<organism evidence="8 9">
    <name type="scientific">Caballeronia temeraria</name>
    <dbReference type="NCBI Taxonomy" id="1777137"/>
    <lineage>
        <taxon>Bacteria</taxon>
        <taxon>Pseudomonadati</taxon>
        <taxon>Pseudomonadota</taxon>
        <taxon>Betaproteobacteria</taxon>
        <taxon>Burkholderiales</taxon>
        <taxon>Burkholderiaceae</taxon>
        <taxon>Caballeronia</taxon>
    </lineage>
</organism>
<evidence type="ECO:0000313" key="8">
    <source>
        <dbReference type="EMBL" id="SAK90017.1"/>
    </source>
</evidence>
<feature type="binding site" evidence="5">
    <location>
        <position position="102"/>
    </location>
    <ligand>
        <name>substrate</name>
    </ligand>
</feature>
<dbReference type="PRINTS" id="PR00069">
    <property type="entry name" value="ALDKETRDTASE"/>
</dbReference>
<evidence type="ECO:0000256" key="4">
    <source>
        <dbReference type="PIRSR" id="PIRSR000097-1"/>
    </source>
</evidence>
<keyword evidence="2" id="KW-0521">NADP</keyword>
<evidence type="ECO:0000256" key="1">
    <source>
        <dbReference type="ARBA" id="ARBA00007905"/>
    </source>
</evidence>
<feature type="active site" description="Proton donor" evidence="4">
    <location>
        <position position="44"/>
    </location>
</feature>
<dbReference type="RefSeq" id="WP_061164128.1">
    <property type="nucleotide sequence ID" value="NZ_FCOI02000034.1"/>
</dbReference>
<dbReference type="GO" id="GO:0051596">
    <property type="term" value="P:methylglyoxal catabolic process"/>
    <property type="evidence" value="ECO:0007669"/>
    <property type="project" value="TreeGrafter"/>
</dbReference>
<dbReference type="SUPFAM" id="SSF51430">
    <property type="entry name" value="NAD(P)-linked oxidoreductase"/>
    <property type="match status" value="1"/>
</dbReference>
<dbReference type="Gene3D" id="3.20.20.100">
    <property type="entry name" value="NADP-dependent oxidoreductase domain"/>
    <property type="match status" value="1"/>
</dbReference>
<evidence type="ECO:0000313" key="9">
    <source>
        <dbReference type="Proteomes" id="UP000054624"/>
    </source>
</evidence>
<dbReference type="PANTHER" id="PTHR43827">
    <property type="entry name" value="2,5-DIKETO-D-GLUCONIC ACID REDUCTASE"/>
    <property type="match status" value="1"/>
</dbReference>
<protein>
    <submittedName>
        <fullName evidence="8">2,5-diketo-D-gluconate reductase B</fullName>
    </submittedName>
</protein>
<dbReference type="OrthoDB" id="9804790at2"/>
<evidence type="ECO:0000256" key="6">
    <source>
        <dbReference type="PIRSR" id="PIRSR000097-3"/>
    </source>
</evidence>
<dbReference type="PROSITE" id="PS00798">
    <property type="entry name" value="ALDOKETO_REDUCTASE_1"/>
    <property type="match status" value="1"/>
</dbReference>
<evidence type="ECO:0000256" key="3">
    <source>
        <dbReference type="ARBA" id="ARBA00023002"/>
    </source>
</evidence>